<keyword evidence="2" id="KW-1185">Reference proteome</keyword>
<dbReference type="Proteomes" id="UP000002640">
    <property type="component" value="Unassembled WGS sequence"/>
</dbReference>
<organism evidence="1 2">
    <name type="scientific">Phytophthora sojae (strain P6497)</name>
    <name type="common">Soybean stem and root rot agent</name>
    <name type="synonym">Phytophthora megasperma f. sp. glycines</name>
    <dbReference type="NCBI Taxonomy" id="1094619"/>
    <lineage>
        <taxon>Eukaryota</taxon>
        <taxon>Sar</taxon>
        <taxon>Stramenopiles</taxon>
        <taxon>Oomycota</taxon>
        <taxon>Peronosporomycetes</taxon>
        <taxon>Peronosporales</taxon>
        <taxon>Peronosporaceae</taxon>
        <taxon>Phytophthora</taxon>
    </lineage>
</organism>
<gene>
    <name evidence="1" type="ORF">PHYSODRAFT_521193</name>
</gene>
<dbReference type="InParanoid" id="G5A0V1"/>
<dbReference type="GeneID" id="20660380"/>
<feature type="non-terminal residue" evidence="1">
    <location>
        <position position="1"/>
    </location>
</feature>
<protein>
    <submittedName>
        <fullName evidence="1">Uncharacterized protein</fullName>
    </submittedName>
</protein>
<proteinExistence type="predicted"/>
<accession>G5A0V1</accession>
<sequence length="148" mass="17106">LSRQERAQFIQKSARVLFITEYIVLIEYAEVVLPIIYCLHEVIFFNMPNRAYYPALADMSTADLHSSVTNVQMYSSLEFLSLAMVLTLLKRMLGFSTLRQLAFVLETQAPMIQSKLTTLFFYVMQVPLIHHGADFSFKFTWVHKDKGA</sequence>
<reference evidence="1 2" key="1">
    <citation type="journal article" date="2006" name="Science">
        <title>Phytophthora genome sequences uncover evolutionary origins and mechanisms of pathogenesis.</title>
        <authorList>
            <person name="Tyler B.M."/>
            <person name="Tripathy S."/>
            <person name="Zhang X."/>
            <person name="Dehal P."/>
            <person name="Jiang R.H."/>
            <person name="Aerts A."/>
            <person name="Arredondo F.D."/>
            <person name="Baxter L."/>
            <person name="Bensasson D."/>
            <person name="Beynon J.L."/>
            <person name="Chapman J."/>
            <person name="Damasceno C.M."/>
            <person name="Dorrance A.E."/>
            <person name="Dou D."/>
            <person name="Dickerman A.W."/>
            <person name="Dubchak I.L."/>
            <person name="Garbelotto M."/>
            <person name="Gijzen M."/>
            <person name="Gordon S.G."/>
            <person name="Govers F."/>
            <person name="Grunwald N.J."/>
            <person name="Huang W."/>
            <person name="Ivors K.L."/>
            <person name="Jones R.W."/>
            <person name="Kamoun S."/>
            <person name="Krampis K."/>
            <person name="Lamour K.H."/>
            <person name="Lee M.K."/>
            <person name="McDonald W.H."/>
            <person name="Medina M."/>
            <person name="Meijer H.J."/>
            <person name="Nordberg E.K."/>
            <person name="Maclean D.J."/>
            <person name="Ospina-Giraldo M.D."/>
            <person name="Morris P.F."/>
            <person name="Phuntumart V."/>
            <person name="Putnam N.H."/>
            <person name="Rash S."/>
            <person name="Rose J.K."/>
            <person name="Sakihama Y."/>
            <person name="Salamov A.A."/>
            <person name="Savidor A."/>
            <person name="Scheuring C.F."/>
            <person name="Smith B.M."/>
            <person name="Sobral B.W."/>
            <person name="Terry A."/>
            <person name="Torto-Alalibo T.A."/>
            <person name="Win J."/>
            <person name="Xu Z."/>
            <person name="Zhang H."/>
            <person name="Grigoriev I.V."/>
            <person name="Rokhsar D.S."/>
            <person name="Boore J.L."/>
        </authorList>
    </citation>
    <scope>NUCLEOTIDE SEQUENCE [LARGE SCALE GENOMIC DNA]</scope>
    <source>
        <strain evidence="1 2">P6497</strain>
    </source>
</reference>
<evidence type="ECO:0000313" key="1">
    <source>
        <dbReference type="EMBL" id="EGZ10583.1"/>
    </source>
</evidence>
<evidence type="ECO:0000313" key="2">
    <source>
        <dbReference type="Proteomes" id="UP000002640"/>
    </source>
</evidence>
<dbReference type="AlphaFoldDB" id="G5A0V1"/>
<dbReference type="KEGG" id="psoj:PHYSODRAFT_521193"/>
<name>G5A0V1_PHYSP</name>
<dbReference type="EMBL" id="JH159158">
    <property type="protein sequence ID" value="EGZ10583.1"/>
    <property type="molecule type" value="Genomic_DNA"/>
</dbReference>
<dbReference type="RefSeq" id="XP_009533328.1">
    <property type="nucleotide sequence ID" value="XM_009535033.1"/>
</dbReference>